<comment type="caution">
    <text evidence="2">The sequence shown here is derived from an EMBL/GenBank/DDBJ whole genome shotgun (WGS) entry which is preliminary data.</text>
</comment>
<feature type="transmembrane region" description="Helical" evidence="1">
    <location>
        <begin position="44"/>
        <end position="62"/>
    </location>
</feature>
<dbReference type="EMBL" id="LWSA01000160">
    <property type="protein sequence ID" value="OCX71701.1"/>
    <property type="molecule type" value="Genomic_DNA"/>
</dbReference>
<proteinExistence type="predicted"/>
<keyword evidence="1" id="KW-1133">Transmembrane helix</keyword>
<dbReference type="Proteomes" id="UP000094893">
    <property type="component" value="Unassembled WGS sequence"/>
</dbReference>
<name>A0A1C2I0I1_ACITH</name>
<accession>A0A1C2I0I1</accession>
<sequence length="64" mass="7516">MDALNDNEEMRIKKARMRKKRRQQITREFMQMMGDSAMESAAETMRWIGGIAVFIVIMCLIVPH</sequence>
<evidence type="ECO:0000313" key="2">
    <source>
        <dbReference type="EMBL" id="OCX71701.1"/>
    </source>
</evidence>
<keyword evidence="1" id="KW-0472">Membrane</keyword>
<evidence type="ECO:0000256" key="1">
    <source>
        <dbReference type="SAM" id="Phobius"/>
    </source>
</evidence>
<dbReference type="AlphaFoldDB" id="A0A1C2I0I1"/>
<gene>
    <name evidence="2" type="ORF">A6P07_11515</name>
</gene>
<protein>
    <submittedName>
        <fullName evidence="2">Uncharacterized protein</fullName>
    </submittedName>
</protein>
<keyword evidence="1" id="KW-0812">Transmembrane</keyword>
<dbReference type="RefSeq" id="WP_024892745.1">
    <property type="nucleotide sequence ID" value="NZ_LWRZ01000336.1"/>
</dbReference>
<reference evidence="2 3" key="1">
    <citation type="journal article" date="2016" name="Int. J. Mol. Sci.">
        <title>Comparative genomics of the extreme acidophile Acidithiobacillus thiooxidans reveals intraspecific divergence and niche adaptation.</title>
        <authorList>
            <person name="Zhang X."/>
            <person name="Feng X."/>
            <person name="Tao J."/>
            <person name="Ma L."/>
            <person name="Xiao Y."/>
            <person name="Liang Y."/>
            <person name="Liu X."/>
            <person name="Yin H."/>
        </authorList>
    </citation>
    <scope>NUCLEOTIDE SEQUENCE [LARGE SCALE GENOMIC DNA]</scope>
    <source>
        <strain evidence="2 3">A02</strain>
    </source>
</reference>
<organism evidence="2 3">
    <name type="scientific">Acidithiobacillus thiooxidans</name>
    <name type="common">Thiobacillus thiooxidans</name>
    <dbReference type="NCBI Taxonomy" id="930"/>
    <lineage>
        <taxon>Bacteria</taxon>
        <taxon>Pseudomonadati</taxon>
        <taxon>Pseudomonadota</taxon>
        <taxon>Acidithiobacillia</taxon>
        <taxon>Acidithiobacillales</taxon>
        <taxon>Acidithiobacillaceae</taxon>
        <taxon>Acidithiobacillus</taxon>
    </lineage>
</organism>
<evidence type="ECO:0000313" key="3">
    <source>
        <dbReference type="Proteomes" id="UP000094893"/>
    </source>
</evidence>